<dbReference type="Pfam" id="PF08281">
    <property type="entry name" value="Sigma70_r4_2"/>
    <property type="match status" value="1"/>
</dbReference>
<evidence type="ECO:0000256" key="4">
    <source>
        <dbReference type="ARBA" id="ARBA00023163"/>
    </source>
</evidence>
<dbReference type="GO" id="GO:0006352">
    <property type="term" value="P:DNA-templated transcription initiation"/>
    <property type="evidence" value="ECO:0007669"/>
    <property type="project" value="InterPro"/>
</dbReference>
<keyword evidence="2" id="KW-0805">Transcription regulation</keyword>
<feature type="domain" description="RNA polymerase sigma-70 region 2" evidence="5">
    <location>
        <begin position="27"/>
        <end position="93"/>
    </location>
</feature>
<feature type="domain" description="RNA polymerase sigma factor 70 region 4 type 2" evidence="6">
    <location>
        <begin position="128"/>
        <end position="180"/>
    </location>
</feature>
<dbReference type="SUPFAM" id="SSF88946">
    <property type="entry name" value="Sigma2 domain of RNA polymerase sigma factors"/>
    <property type="match status" value="1"/>
</dbReference>
<accession>A0A7C3I3C6</accession>
<dbReference type="SUPFAM" id="SSF88659">
    <property type="entry name" value="Sigma3 and sigma4 domains of RNA polymerase sigma factors"/>
    <property type="match status" value="1"/>
</dbReference>
<name>A0A7C3I3C6_9SPIR</name>
<comment type="caution">
    <text evidence="7">The sequence shown here is derived from an EMBL/GenBank/DDBJ whole genome shotgun (WGS) entry which is preliminary data.</text>
</comment>
<dbReference type="InterPro" id="IPR013249">
    <property type="entry name" value="RNA_pol_sigma70_r4_t2"/>
</dbReference>
<dbReference type="InterPro" id="IPR036388">
    <property type="entry name" value="WH-like_DNA-bd_sf"/>
</dbReference>
<comment type="similarity">
    <text evidence="1">Belongs to the sigma-70 factor family. ECF subfamily.</text>
</comment>
<reference evidence="7" key="1">
    <citation type="journal article" date="2020" name="mSystems">
        <title>Genome- and Community-Level Interaction Insights into Carbon Utilization and Element Cycling Functions of Hydrothermarchaeota in Hydrothermal Sediment.</title>
        <authorList>
            <person name="Zhou Z."/>
            <person name="Liu Y."/>
            <person name="Xu W."/>
            <person name="Pan J."/>
            <person name="Luo Z.H."/>
            <person name="Li M."/>
        </authorList>
    </citation>
    <scope>NUCLEOTIDE SEQUENCE [LARGE SCALE GENOMIC DNA]</scope>
    <source>
        <strain evidence="7">SpSt-503</strain>
    </source>
</reference>
<evidence type="ECO:0000259" key="6">
    <source>
        <dbReference type="Pfam" id="PF08281"/>
    </source>
</evidence>
<dbReference type="InterPro" id="IPR014284">
    <property type="entry name" value="RNA_pol_sigma-70_dom"/>
</dbReference>
<evidence type="ECO:0000256" key="2">
    <source>
        <dbReference type="ARBA" id="ARBA00023015"/>
    </source>
</evidence>
<keyword evidence="3" id="KW-0731">Sigma factor</keyword>
<evidence type="ECO:0000256" key="3">
    <source>
        <dbReference type="ARBA" id="ARBA00023082"/>
    </source>
</evidence>
<dbReference type="PANTHER" id="PTHR43133:SF51">
    <property type="entry name" value="RNA POLYMERASE SIGMA FACTOR"/>
    <property type="match status" value="1"/>
</dbReference>
<dbReference type="CDD" id="cd06171">
    <property type="entry name" value="Sigma70_r4"/>
    <property type="match status" value="1"/>
</dbReference>
<dbReference type="InterPro" id="IPR013325">
    <property type="entry name" value="RNA_pol_sigma_r2"/>
</dbReference>
<dbReference type="GO" id="GO:0016987">
    <property type="term" value="F:sigma factor activity"/>
    <property type="evidence" value="ECO:0007669"/>
    <property type="project" value="UniProtKB-KW"/>
</dbReference>
<protein>
    <submittedName>
        <fullName evidence="7">Sigma-70 family RNA polymerase sigma factor</fullName>
    </submittedName>
</protein>
<dbReference type="InterPro" id="IPR039425">
    <property type="entry name" value="RNA_pol_sigma-70-like"/>
</dbReference>
<keyword evidence="4" id="KW-0804">Transcription</keyword>
<dbReference type="AlphaFoldDB" id="A0A7C3I3C6"/>
<dbReference type="GO" id="GO:0003677">
    <property type="term" value="F:DNA binding"/>
    <property type="evidence" value="ECO:0007669"/>
    <property type="project" value="InterPro"/>
</dbReference>
<dbReference type="Gene3D" id="1.10.10.10">
    <property type="entry name" value="Winged helix-like DNA-binding domain superfamily/Winged helix DNA-binding domain"/>
    <property type="match status" value="1"/>
</dbReference>
<dbReference type="InterPro" id="IPR007627">
    <property type="entry name" value="RNA_pol_sigma70_r2"/>
</dbReference>
<dbReference type="Gene3D" id="1.10.1740.10">
    <property type="match status" value="1"/>
</dbReference>
<sequence>MKTGQELADEVLISRIVAGERDLYRILIERHQQNVYSLGLSFFKNRDDAADFTQDVFLKAYSALSSFQGRSRFSTWLYRIAYNTGINSLNRRQEFASLASETEDNGEDYEPPAPDNVEAELLRKHVMEAVREAMKELPERFRICLELYFFYDRSYEEIALITSFPLNTVKSHIFRAKQLLRERLADTV</sequence>
<evidence type="ECO:0000256" key="1">
    <source>
        <dbReference type="ARBA" id="ARBA00010641"/>
    </source>
</evidence>
<dbReference type="PANTHER" id="PTHR43133">
    <property type="entry name" value="RNA POLYMERASE ECF-TYPE SIGMA FACTO"/>
    <property type="match status" value="1"/>
</dbReference>
<evidence type="ECO:0000313" key="7">
    <source>
        <dbReference type="EMBL" id="HFH28978.1"/>
    </source>
</evidence>
<evidence type="ECO:0000259" key="5">
    <source>
        <dbReference type="Pfam" id="PF04542"/>
    </source>
</evidence>
<dbReference type="EMBL" id="DSVL01000174">
    <property type="protein sequence ID" value="HFH28978.1"/>
    <property type="molecule type" value="Genomic_DNA"/>
</dbReference>
<proteinExistence type="inferred from homology"/>
<gene>
    <name evidence="7" type="ORF">ENS59_05630</name>
</gene>
<dbReference type="Pfam" id="PF04542">
    <property type="entry name" value="Sigma70_r2"/>
    <property type="match status" value="1"/>
</dbReference>
<dbReference type="NCBIfam" id="TIGR02937">
    <property type="entry name" value="sigma70-ECF"/>
    <property type="match status" value="1"/>
</dbReference>
<dbReference type="InterPro" id="IPR013324">
    <property type="entry name" value="RNA_pol_sigma_r3/r4-like"/>
</dbReference>
<organism evidence="7">
    <name type="scientific">Gracilinema caldarium</name>
    <dbReference type="NCBI Taxonomy" id="215591"/>
    <lineage>
        <taxon>Bacteria</taxon>
        <taxon>Pseudomonadati</taxon>
        <taxon>Spirochaetota</taxon>
        <taxon>Spirochaetia</taxon>
        <taxon>Spirochaetales</taxon>
        <taxon>Breznakiellaceae</taxon>
        <taxon>Gracilinema</taxon>
    </lineage>
</organism>